<dbReference type="SUPFAM" id="SSF51658">
    <property type="entry name" value="Xylose isomerase-like"/>
    <property type="match status" value="1"/>
</dbReference>
<evidence type="ECO:0000313" key="3">
    <source>
        <dbReference type="Proteomes" id="UP000324479"/>
    </source>
</evidence>
<protein>
    <submittedName>
        <fullName evidence="2">TIM barrel protein</fullName>
    </submittedName>
</protein>
<organism evidence="2 3">
    <name type="scientific">Roseiconus nitratireducens</name>
    <dbReference type="NCBI Taxonomy" id="2605748"/>
    <lineage>
        <taxon>Bacteria</taxon>
        <taxon>Pseudomonadati</taxon>
        <taxon>Planctomycetota</taxon>
        <taxon>Planctomycetia</taxon>
        <taxon>Pirellulales</taxon>
        <taxon>Pirellulaceae</taxon>
        <taxon>Roseiconus</taxon>
    </lineage>
</organism>
<name>A0A5M6DI59_9BACT</name>
<gene>
    <name evidence="2" type="ORF">FYK55_02200</name>
</gene>
<dbReference type="Pfam" id="PF01261">
    <property type="entry name" value="AP_endonuc_2"/>
    <property type="match status" value="1"/>
</dbReference>
<proteinExistence type="predicted"/>
<dbReference type="Proteomes" id="UP000324479">
    <property type="component" value="Unassembled WGS sequence"/>
</dbReference>
<sequence>MVGRRPGHRFPPAPAATLVSSTPSTTFEIGYCTNVHAGTDLPAIRNNLSRYAVAVRQKLDTQRLGVGLWIPDQASRELIDGGLAEFREFLQTNQLTAFTINGFPFANFHGESVKQRVYLPTWQSRERLEYTERLATILAGLLDEDQSVGSISTLPIGWPENPFTAASGDRGNREQSGEHFRQLVKSLQQIEQDTGKRIVVAIEPEPGCLLDTVEDIVEFFDAELPEAAHRRYLTVCHDICHSVVMNEPQREVIERYGQAGIGIGKVQVSSAIVADWSEIPEERYADALTQLGEFAEDRYLHQTGQLDASGTFRLANDLPELLRETTPEQLESARQWMIHFHVPIFLESLGYLSTSRNDVLECLEAVRSADAQLEFTGHLEVETYAWTVLPESMRQRGLADDIASELQWLTEQL</sequence>
<reference evidence="2 3" key="1">
    <citation type="submission" date="2019-08" db="EMBL/GenBank/DDBJ databases">
        <authorList>
            <person name="Dhanesh K."/>
            <person name="Kumar G."/>
            <person name="Sasikala C."/>
            <person name="Venkata Ramana C."/>
        </authorList>
    </citation>
    <scope>NUCLEOTIDE SEQUENCE [LARGE SCALE GENOMIC DNA]</scope>
    <source>
        <strain evidence="2 3">JC645</strain>
    </source>
</reference>
<dbReference type="NCBIfam" id="NF035939">
    <property type="entry name" value="TIM_EboE"/>
    <property type="match status" value="1"/>
</dbReference>
<dbReference type="AlphaFoldDB" id="A0A5M6DI59"/>
<evidence type="ECO:0000259" key="1">
    <source>
        <dbReference type="Pfam" id="PF01261"/>
    </source>
</evidence>
<keyword evidence="3" id="KW-1185">Reference proteome</keyword>
<accession>A0A5M6DI59</accession>
<comment type="caution">
    <text evidence="2">The sequence shown here is derived from an EMBL/GenBank/DDBJ whole genome shotgun (WGS) entry which is preliminary data.</text>
</comment>
<dbReference type="InterPro" id="IPR036237">
    <property type="entry name" value="Xyl_isomerase-like_sf"/>
</dbReference>
<dbReference type="Gene3D" id="3.20.20.150">
    <property type="entry name" value="Divalent-metal-dependent TIM barrel enzymes"/>
    <property type="match status" value="1"/>
</dbReference>
<dbReference type="EMBL" id="VWOX01000001">
    <property type="protein sequence ID" value="KAA5547234.1"/>
    <property type="molecule type" value="Genomic_DNA"/>
</dbReference>
<evidence type="ECO:0000313" key="2">
    <source>
        <dbReference type="EMBL" id="KAA5547234.1"/>
    </source>
</evidence>
<dbReference type="InterPro" id="IPR013022">
    <property type="entry name" value="Xyl_isomerase-like_TIM-brl"/>
</dbReference>
<feature type="domain" description="Xylose isomerase-like TIM barrel" evidence="1">
    <location>
        <begin position="74"/>
        <end position="271"/>
    </location>
</feature>